<dbReference type="InterPro" id="IPR004547">
    <property type="entry name" value="Glucosamine6P_isomerase"/>
</dbReference>
<dbReference type="GO" id="GO:0006043">
    <property type="term" value="P:glucosamine catabolic process"/>
    <property type="evidence" value="ECO:0007669"/>
    <property type="project" value="TreeGrafter"/>
</dbReference>
<dbReference type="CDD" id="cd01399">
    <property type="entry name" value="GlcN6P_deaminase"/>
    <property type="match status" value="1"/>
</dbReference>
<sequence>MNITVNVSSTPQELGSHAAAAIAKLLNDAIKAQGYARLVLSTGASQFETLDALVKEQVEWEKIEMFHLDEYVALPESHIASFRKYLKERFVSRVPLKAAYFVNGEGNVEKNIAELTTKLRENPIDVGVIGIGENGHIAFNDPPADFETNTAYKIVTLDERCRKQQVGEGWFENVGAVPKQAITMCVKQIMSCRHIITAAPHDVKAEAICNTITKPVDPTVPATILKTHPDWQLFIDDASASRLFAN</sequence>
<evidence type="ECO:0000259" key="2">
    <source>
        <dbReference type="Pfam" id="PF01182"/>
    </source>
</evidence>
<dbReference type="GO" id="GO:0005737">
    <property type="term" value="C:cytoplasm"/>
    <property type="evidence" value="ECO:0007669"/>
    <property type="project" value="TreeGrafter"/>
</dbReference>
<evidence type="ECO:0000313" key="3">
    <source>
        <dbReference type="EMBL" id="CUO27643.1"/>
    </source>
</evidence>
<dbReference type="GO" id="GO:0006046">
    <property type="term" value="P:N-acetylglucosamine catabolic process"/>
    <property type="evidence" value="ECO:0007669"/>
    <property type="project" value="TreeGrafter"/>
</dbReference>
<dbReference type="EMBL" id="CZAB01000004">
    <property type="protein sequence ID" value="CUO27643.1"/>
    <property type="molecule type" value="Genomic_DNA"/>
</dbReference>
<dbReference type="GO" id="GO:0005975">
    <property type="term" value="P:carbohydrate metabolic process"/>
    <property type="evidence" value="ECO:0007669"/>
    <property type="project" value="InterPro"/>
</dbReference>
<keyword evidence="6" id="KW-1185">Reference proteome</keyword>
<evidence type="ECO:0000256" key="1">
    <source>
        <dbReference type="ARBA" id="ARBA00023277"/>
    </source>
</evidence>
<dbReference type="Pfam" id="PF01182">
    <property type="entry name" value="Glucosamine_iso"/>
    <property type="match status" value="1"/>
</dbReference>
<dbReference type="Proteomes" id="UP000095512">
    <property type="component" value="Unassembled WGS sequence"/>
</dbReference>
<dbReference type="GO" id="GO:0042802">
    <property type="term" value="F:identical protein binding"/>
    <property type="evidence" value="ECO:0007669"/>
    <property type="project" value="TreeGrafter"/>
</dbReference>
<dbReference type="PANTHER" id="PTHR11280:SF6">
    <property type="entry name" value="GLUCOSAMINE-6-PHOSPHATE ISOMERASE NAGB"/>
    <property type="match status" value="1"/>
</dbReference>
<dbReference type="GO" id="GO:0019262">
    <property type="term" value="P:N-acetylneuraminate catabolic process"/>
    <property type="evidence" value="ECO:0007669"/>
    <property type="project" value="TreeGrafter"/>
</dbReference>
<evidence type="ECO:0000313" key="4">
    <source>
        <dbReference type="EMBL" id="SQB04219.1"/>
    </source>
</evidence>
<organism evidence="3 5">
    <name type="scientific">Enterocloster clostridioformis</name>
    <dbReference type="NCBI Taxonomy" id="1531"/>
    <lineage>
        <taxon>Bacteria</taxon>
        <taxon>Bacillati</taxon>
        <taxon>Bacillota</taxon>
        <taxon>Clostridia</taxon>
        <taxon>Lachnospirales</taxon>
        <taxon>Lachnospiraceae</taxon>
        <taxon>Enterocloster</taxon>
    </lineage>
</organism>
<dbReference type="RefSeq" id="WP_057571278.1">
    <property type="nucleotide sequence ID" value="NZ_CATYWZ010000019.1"/>
</dbReference>
<dbReference type="GO" id="GO:0004342">
    <property type="term" value="F:glucosamine-6-phosphate deaminase activity"/>
    <property type="evidence" value="ECO:0007669"/>
    <property type="project" value="UniProtKB-EC"/>
</dbReference>
<feature type="domain" description="Glucosamine/galactosamine-6-phosphate isomerase" evidence="2">
    <location>
        <begin position="10"/>
        <end position="226"/>
    </location>
</feature>
<dbReference type="EMBL" id="UAVW01000001">
    <property type="protein sequence ID" value="SQB04219.1"/>
    <property type="molecule type" value="Genomic_DNA"/>
</dbReference>
<keyword evidence="1" id="KW-0119">Carbohydrate metabolism</keyword>
<reference evidence="3 5" key="1">
    <citation type="submission" date="2015-09" db="EMBL/GenBank/DDBJ databases">
        <authorList>
            <consortium name="Pathogen Informatics"/>
        </authorList>
    </citation>
    <scope>NUCLEOTIDE SEQUENCE [LARGE SCALE GENOMIC DNA]</scope>
    <source>
        <strain evidence="3 5">2789STDY5834865</strain>
    </source>
</reference>
<reference evidence="4 6" key="2">
    <citation type="submission" date="2018-06" db="EMBL/GenBank/DDBJ databases">
        <authorList>
            <consortium name="Pathogen Informatics"/>
            <person name="Doyle S."/>
        </authorList>
    </citation>
    <scope>NUCLEOTIDE SEQUENCE [LARGE SCALE GENOMIC DNA]</scope>
    <source>
        <strain evidence="4 6">NCTC11224</strain>
    </source>
</reference>
<dbReference type="InterPro" id="IPR006148">
    <property type="entry name" value="Glc/Gal-6P_isomerase"/>
</dbReference>
<proteinExistence type="predicted"/>
<dbReference type="SUPFAM" id="SSF100950">
    <property type="entry name" value="NagB/RpiA/CoA transferase-like"/>
    <property type="match status" value="1"/>
</dbReference>
<keyword evidence="3" id="KW-0378">Hydrolase</keyword>
<gene>
    <name evidence="3" type="primary">nagB_2</name>
    <name evidence="4" type="synonym">nagB_3</name>
    <name evidence="3" type="ORF">ERS852480_00775</name>
    <name evidence="4" type="ORF">NCTC11224_00627</name>
</gene>
<dbReference type="Gene3D" id="3.40.50.1360">
    <property type="match status" value="1"/>
</dbReference>
<dbReference type="Proteomes" id="UP000251853">
    <property type="component" value="Unassembled WGS sequence"/>
</dbReference>
<evidence type="ECO:0000313" key="6">
    <source>
        <dbReference type="Proteomes" id="UP000251853"/>
    </source>
</evidence>
<dbReference type="AlphaFoldDB" id="A0A174DQ81"/>
<dbReference type="PANTHER" id="PTHR11280">
    <property type="entry name" value="GLUCOSAMINE-6-PHOSPHATE ISOMERASE"/>
    <property type="match status" value="1"/>
</dbReference>
<dbReference type="EC" id="3.5.99.6" evidence="3"/>
<protein>
    <submittedName>
        <fullName evidence="3">Glucosamine-6-phosphate deaminase</fullName>
        <ecNumber evidence="3">3.5.99.6</ecNumber>
    </submittedName>
</protein>
<evidence type="ECO:0000313" key="5">
    <source>
        <dbReference type="Proteomes" id="UP000095512"/>
    </source>
</evidence>
<name>A0A174DQ81_9FIRM</name>
<accession>A0A174DQ81</accession>
<dbReference type="InterPro" id="IPR037171">
    <property type="entry name" value="NagB/RpiA_transferase-like"/>
</dbReference>